<dbReference type="Pfam" id="PF13527">
    <property type="entry name" value="Acetyltransf_9"/>
    <property type="match status" value="1"/>
</dbReference>
<keyword evidence="3" id="KW-1185">Reference proteome</keyword>
<dbReference type="EMBL" id="CP032405">
    <property type="protein sequence ID" value="QRF51456.1"/>
    <property type="molecule type" value="Genomic_DNA"/>
</dbReference>
<dbReference type="InterPro" id="IPR016181">
    <property type="entry name" value="Acyl_CoA_acyltransferase"/>
</dbReference>
<evidence type="ECO:0000313" key="3">
    <source>
        <dbReference type="Proteomes" id="UP000596351"/>
    </source>
</evidence>
<reference evidence="2 3" key="1">
    <citation type="submission" date="2018-09" db="EMBL/GenBank/DDBJ databases">
        <title>Rhizobium sp. MAE2-X.</title>
        <authorList>
            <person name="Lee Y."/>
            <person name="Jeon C.O."/>
        </authorList>
    </citation>
    <scope>NUCLEOTIDE SEQUENCE [LARGE SCALE GENOMIC DNA]</scope>
    <source>
        <strain evidence="2 3">MAE2-X</strain>
    </source>
</reference>
<dbReference type="Proteomes" id="UP000596351">
    <property type="component" value="Chromosome"/>
</dbReference>
<evidence type="ECO:0000259" key="1">
    <source>
        <dbReference type="PROSITE" id="PS51186"/>
    </source>
</evidence>
<evidence type="ECO:0000313" key="2">
    <source>
        <dbReference type="EMBL" id="QRF51456.1"/>
    </source>
</evidence>
<accession>A0ABX7EWB1</accession>
<dbReference type="InterPro" id="IPR000182">
    <property type="entry name" value="GNAT_dom"/>
</dbReference>
<feature type="domain" description="N-acetyltransferase" evidence="1">
    <location>
        <begin position="5"/>
        <end position="156"/>
    </location>
</feature>
<dbReference type="PROSITE" id="PS51186">
    <property type="entry name" value="GNAT"/>
    <property type="match status" value="1"/>
</dbReference>
<dbReference type="CDD" id="cd04301">
    <property type="entry name" value="NAT_SF"/>
    <property type="match status" value="1"/>
</dbReference>
<dbReference type="RefSeq" id="WP_203019265.1">
    <property type="nucleotide sequence ID" value="NZ_CP032405.1"/>
</dbReference>
<protein>
    <submittedName>
        <fullName evidence="2">GNAT family N-acetyltransferase</fullName>
    </submittedName>
</protein>
<gene>
    <name evidence="2" type="ORF">D4A92_08400</name>
</gene>
<dbReference type="SUPFAM" id="SSF55729">
    <property type="entry name" value="Acyl-CoA N-acyltransferases (Nat)"/>
    <property type="match status" value="1"/>
</dbReference>
<proteinExistence type="predicted"/>
<organism evidence="2 3">
    <name type="scientific">Rhizobium rosettiformans</name>
    <dbReference type="NCBI Taxonomy" id="1368430"/>
    <lineage>
        <taxon>Bacteria</taxon>
        <taxon>Pseudomonadati</taxon>
        <taxon>Pseudomonadota</taxon>
        <taxon>Alphaproteobacteria</taxon>
        <taxon>Hyphomicrobiales</taxon>
        <taxon>Rhizobiaceae</taxon>
        <taxon>Rhizobium/Agrobacterium group</taxon>
        <taxon>Rhizobium</taxon>
    </lineage>
</organism>
<dbReference type="Gene3D" id="3.40.630.30">
    <property type="match status" value="1"/>
</dbReference>
<sequence>MLEALTLREGYFGDPAAFQALADLLQDIFGIDISHQMKLGGPDPTSMPFGYFDPSGRCVANFSAFSMPLVVNGRVVRAAGYQSGAVRPDYRGQGLYRTLMKRAFDWAERGGFEAGILLTDKPGLYEPYGFRTIPQFKFYGAVPQADLPVPRARDLDLKQTADLHMVQMALDTRQPVSETFSVVRQKEMFLLNAHFDPDIRLSLLAEDDAVIAWKPQGQTSLQILDVAARNVPPLGHIVASLGPNFQNAEVFFPPDRLDWKGAARPHQGDCVLMVRGLEPASLTQPFMLSPLADF</sequence>
<name>A0ABX7EWB1_9HYPH</name>